<dbReference type="EMBL" id="SOZE01000017">
    <property type="protein sequence ID" value="TFF36177.1"/>
    <property type="molecule type" value="Genomic_DNA"/>
</dbReference>
<dbReference type="Pfam" id="PF08401">
    <property type="entry name" value="ArdcN"/>
    <property type="match status" value="1"/>
</dbReference>
<accession>A0A4Y8SC59</accession>
<dbReference type="RefSeq" id="WP_133232564.1">
    <property type="nucleotide sequence ID" value="NZ_SOZE01000017.1"/>
</dbReference>
<dbReference type="Proteomes" id="UP000297540">
    <property type="component" value="Unassembled WGS sequence"/>
</dbReference>
<evidence type="ECO:0000313" key="3">
    <source>
        <dbReference type="EMBL" id="TFF36177.1"/>
    </source>
</evidence>
<protein>
    <submittedName>
        <fullName evidence="3">DUF1738 domain-containing protein</fullName>
    </submittedName>
</protein>
<evidence type="ECO:0000259" key="2">
    <source>
        <dbReference type="Pfam" id="PF18818"/>
    </source>
</evidence>
<organism evidence="3 4">
    <name type="scientific">Mucilaginibacter psychrotolerans</name>
    <dbReference type="NCBI Taxonomy" id="1524096"/>
    <lineage>
        <taxon>Bacteria</taxon>
        <taxon>Pseudomonadati</taxon>
        <taxon>Bacteroidota</taxon>
        <taxon>Sphingobacteriia</taxon>
        <taxon>Sphingobacteriales</taxon>
        <taxon>Sphingobacteriaceae</taxon>
        <taxon>Mucilaginibacter</taxon>
    </lineage>
</organism>
<feature type="domain" description="N-terminal" evidence="1">
    <location>
        <begin position="17"/>
        <end position="132"/>
    </location>
</feature>
<dbReference type="PIRSF" id="PIRSF037112">
    <property type="entry name" value="Antirestriction_ArdC"/>
    <property type="match status" value="1"/>
</dbReference>
<dbReference type="GO" id="GO:0003697">
    <property type="term" value="F:single-stranded DNA binding"/>
    <property type="evidence" value="ECO:0007669"/>
    <property type="project" value="InterPro"/>
</dbReference>
<keyword evidence="4" id="KW-1185">Reference proteome</keyword>
<dbReference type="AlphaFoldDB" id="A0A4Y8SC59"/>
<comment type="caution">
    <text evidence="3">The sequence shown here is derived from an EMBL/GenBank/DDBJ whole genome shotgun (WGS) entry which is preliminary data.</text>
</comment>
<gene>
    <name evidence="3" type="ORF">E2R66_16680</name>
</gene>
<dbReference type="InterPro" id="IPR041459">
    <property type="entry name" value="MPTase-PolyVal"/>
</dbReference>
<evidence type="ECO:0000313" key="4">
    <source>
        <dbReference type="Proteomes" id="UP000297540"/>
    </source>
</evidence>
<reference evidence="3 4" key="1">
    <citation type="journal article" date="2017" name="Int. J. Syst. Evol. Microbiol.">
        <title>Mucilaginibacterpsychrotolerans sp. nov., isolated from peatlands.</title>
        <authorList>
            <person name="Deng Y."/>
            <person name="Shen L."/>
            <person name="Xu B."/>
            <person name="Liu Y."/>
            <person name="Gu Z."/>
            <person name="Liu H."/>
            <person name="Zhou Y."/>
        </authorList>
    </citation>
    <scope>NUCLEOTIDE SEQUENCE [LARGE SCALE GENOMIC DNA]</scope>
    <source>
        <strain evidence="3 4">NH7-4</strain>
    </source>
</reference>
<proteinExistence type="predicted"/>
<dbReference type="OrthoDB" id="9792687at2"/>
<dbReference type="InterPro" id="IPR017113">
    <property type="entry name" value="Antirestriction_ArdC"/>
</dbReference>
<name>A0A4Y8SC59_9SPHI</name>
<evidence type="ECO:0000259" key="1">
    <source>
        <dbReference type="Pfam" id="PF08401"/>
    </source>
</evidence>
<feature type="domain" description="Polyvalent protein metallopeptidase" evidence="2">
    <location>
        <begin position="164"/>
        <end position="294"/>
    </location>
</feature>
<sequence length="308" mass="35113">MPEAIETQPAAEAPKLNVYQMVTNTIIEQLEQGVIPWEKSWASTALNYAMDLPLNGTTEKYYRGINIILLWCSSIKNKFPIQEWAGLRQWNKDDEQVRAGEKGTMIVYYDTFQKEEDGEVKKIPFLKYSYVFNRSQLESFEPAEQEAKPLKKKTKGTKFEPIAEIDTFLENTKAVIEKYDGTPCYNPVSDKILMPFPENFHGTKTATATENYYSTHLHELIHWSGKEGRCDRKFGKKFGDEKYATEELVAEFGAAFLCTGFGLPTVEKGDHSGYISHWLKVLKEDSRIVATAANEASKAVDYLNNLMP</sequence>
<dbReference type="Pfam" id="PF18818">
    <property type="entry name" value="MPTase-PolyVal"/>
    <property type="match status" value="1"/>
</dbReference>
<dbReference type="InterPro" id="IPR013610">
    <property type="entry name" value="ArdC_N"/>
</dbReference>